<protein>
    <submittedName>
        <fullName evidence="2">Uncharacterized protein</fullName>
    </submittedName>
</protein>
<reference evidence="2" key="1">
    <citation type="submission" date="2013-11" db="EMBL/GenBank/DDBJ databases">
        <authorList>
            <person name="Sternberg P."/>
            <person name="Dillman A."/>
            <person name="Macchietto M."/>
        </authorList>
    </citation>
    <scope>NUCLEOTIDE SEQUENCE</scope>
    <source>
        <strain evidence="2">ALL</strain>
    </source>
</reference>
<sequence length="79" mass="9011">MHNIVLLTLTNVFPETRKRPVLALIIINPPVFHAGRSPHSEPMFTTPLLFSIVILISLLNCIIAVLLFRKKSLKEIWSH</sequence>
<reference evidence="2" key="3">
    <citation type="journal article" date="2019" name="G3 (Bethesda)">
        <title>Hybrid Assembly of the Genome of the Entomopathogenic Nematode Steinernema carpocapsae Identifies the X-Chromosome.</title>
        <authorList>
            <person name="Serra L."/>
            <person name="Macchietto M."/>
            <person name="Macias-Munoz A."/>
            <person name="McGill C.J."/>
            <person name="Rodriguez I.M."/>
            <person name="Rodriguez B."/>
            <person name="Murad R."/>
            <person name="Mortazavi A."/>
        </authorList>
    </citation>
    <scope>NUCLEOTIDE SEQUENCE</scope>
    <source>
        <strain evidence="2">ALL</strain>
    </source>
</reference>
<reference evidence="2" key="2">
    <citation type="journal article" date="2015" name="Genome Biol.">
        <title>Comparative genomics of Steinernema reveals deeply conserved gene regulatory networks.</title>
        <authorList>
            <person name="Dillman A.R."/>
            <person name="Macchietto M."/>
            <person name="Porter C.F."/>
            <person name="Rogers A."/>
            <person name="Williams B."/>
            <person name="Antoshechkin I."/>
            <person name="Lee M.M."/>
            <person name="Goodwin Z."/>
            <person name="Lu X."/>
            <person name="Lewis E.E."/>
            <person name="Goodrich-Blair H."/>
            <person name="Stock S.P."/>
            <person name="Adams B.J."/>
            <person name="Sternberg P.W."/>
            <person name="Mortazavi A."/>
        </authorList>
    </citation>
    <scope>NUCLEOTIDE SEQUENCE [LARGE SCALE GENOMIC DNA]</scope>
    <source>
        <strain evidence="2">ALL</strain>
    </source>
</reference>
<dbReference type="EMBL" id="AZBU02000002">
    <property type="protein sequence ID" value="TKR92265.1"/>
    <property type="molecule type" value="Genomic_DNA"/>
</dbReference>
<dbReference type="AlphaFoldDB" id="A0A4V6XWJ3"/>
<organism evidence="2">
    <name type="scientific">Steinernema carpocapsae</name>
    <name type="common">Entomopathogenic nematode</name>
    <dbReference type="NCBI Taxonomy" id="34508"/>
    <lineage>
        <taxon>Eukaryota</taxon>
        <taxon>Metazoa</taxon>
        <taxon>Ecdysozoa</taxon>
        <taxon>Nematoda</taxon>
        <taxon>Chromadorea</taxon>
        <taxon>Rhabditida</taxon>
        <taxon>Tylenchina</taxon>
        <taxon>Panagrolaimomorpha</taxon>
        <taxon>Strongyloidoidea</taxon>
        <taxon>Steinernematidae</taxon>
        <taxon>Steinernema</taxon>
    </lineage>
</organism>
<name>A0A4V6XWJ3_STECR</name>
<comment type="caution">
    <text evidence="2">The sequence shown here is derived from an EMBL/GenBank/DDBJ whole genome shotgun (WGS) entry which is preliminary data.</text>
</comment>
<keyword evidence="1" id="KW-1133">Transmembrane helix</keyword>
<accession>A0A4V6XWJ3</accession>
<gene>
    <name evidence="2" type="ORF">L596_006955</name>
</gene>
<keyword evidence="1" id="KW-0472">Membrane</keyword>
<keyword evidence="1" id="KW-0812">Transmembrane</keyword>
<evidence type="ECO:0000313" key="2">
    <source>
        <dbReference type="EMBL" id="TKR92265.1"/>
    </source>
</evidence>
<feature type="transmembrane region" description="Helical" evidence="1">
    <location>
        <begin position="48"/>
        <end position="68"/>
    </location>
</feature>
<proteinExistence type="predicted"/>
<evidence type="ECO:0000256" key="1">
    <source>
        <dbReference type="SAM" id="Phobius"/>
    </source>
</evidence>